<dbReference type="SUPFAM" id="SSF82829">
    <property type="entry name" value="MesJ substrate recognition domain-like"/>
    <property type="match status" value="1"/>
</dbReference>
<keyword evidence="3" id="KW-0436">Ligase</keyword>
<dbReference type="NCBIfam" id="TIGR02432">
    <property type="entry name" value="lysidine_TilS_N"/>
    <property type="match status" value="1"/>
</dbReference>
<gene>
    <name evidence="10" type="ORF">UFOPK4237_00974</name>
</gene>
<evidence type="ECO:0000256" key="5">
    <source>
        <dbReference type="ARBA" id="ARBA00022741"/>
    </source>
</evidence>
<feature type="domain" description="tRNA(Ile)-lysidine synthase substrate-binding" evidence="9">
    <location>
        <begin position="268"/>
        <end position="332"/>
    </location>
</feature>
<dbReference type="HAMAP" id="MF_01161">
    <property type="entry name" value="tRNA_Ile_lys_synt"/>
    <property type="match status" value="1"/>
</dbReference>
<keyword evidence="6" id="KW-0067">ATP-binding</keyword>
<evidence type="ECO:0000313" key="10">
    <source>
        <dbReference type="EMBL" id="CAB5039359.1"/>
    </source>
</evidence>
<dbReference type="PANTHER" id="PTHR43033">
    <property type="entry name" value="TRNA(ILE)-LYSIDINE SYNTHASE-RELATED"/>
    <property type="match status" value="1"/>
</dbReference>
<keyword evidence="2" id="KW-0963">Cytoplasm</keyword>
<dbReference type="Gene3D" id="3.30.465.60">
    <property type="match status" value="1"/>
</dbReference>
<dbReference type="InterPro" id="IPR015262">
    <property type="entry name" value="tRNA_Ile_lys_synt_subst-bd"/>
</dbReference>
<dbReference type="EMBL" id="CAFBPZ010000061">
    <property type="protein sequence ID" value="CAB5039359.1"/>
    <property type="molecule type" value="Genomic_DNA"/>
</dbReference>
<evidence type="ECO:0000256" key="4">
    <source>
        <dbReference type="ARBA" id="ARBA00022694"/>
    </source>
</evidence>
<keyword evidence="4" id="KW-0819">tRNA processing</keyword>
<dbReference type="Pfam" id="PF01171">
    <property type="entry name" value="ATP_bind_3"/>
    <property type="match status" value="1"/>
</dbReference>
<evidence type="ECO:0000256" key="3">
    <source>
        <dbReference type="ARBA" id="ARBA00022598"/>
    </source>
</evidence>
<dbReference type="InterPro" id="IPR011063">
    <property type="entry name" value="TilS/TtcA_N"/>
</dbReference>
<evidence type="ECO:0000259" key="8">
    <source>
        <dbReference type="Pfam" id="PF01171"/>
    </source>
</evidence>
<organism evidence="10">
    <name type="scientific">freshwater metagenome</name>
    <dbReference type="NCBI Taxonomy" id="449393"/>
    <lineage>
        <taxon>unclassified sequences</taxon>
        <taxon>metagenomes</taxon>
        <taxon>ecological metagenomes</taxon>
    </lineage>
</organism>
<name>A0A6J7SE08_9ZZZZ</name>
<keyword evidence="5" id="KW-0547">Nucleotide-binding</keyword>
<dbReference type="PANTHER" id="PTHR43033:SF1">
    <property type="entry name" value="TRNA(ILE)-LYSIDINE SYNTHASE-RELATED"/>
    <property type="match status" value="1"/>
</dbReference>
<reference evidence="10" key="1">
    <citation type="submission" date="2020-05" db="EMBL/GenBank/DDBJ databases">
        <authorList>
            <person name="Chiriac C."/>
            <person name="Salcher M."/>
            <person name="Ghai R."/>
            <person name="Kavagutti S V."/>
        </authorList>
    </citation>
    <scope>NUCLEOTIDE SEQUENCE</scope>
</reference>
<protein>
    <recommendedName>
        <fullName evidence="1">tRNA(Ile)-lysidine synthetase</fullName>
        <ecNumber evidence="1">6.3.4.19</ecNumber>
    </recommendedName>
</protein>
<comment type="catalytic activity">
    <reaction evidence="7">
        <text>cytidine(34) in tRNA(Ile2) + L-lysine + ATP = lysidine(34) in tRNA(Ile2) + AMP + diphosphate + H(+)</text>
        <dbReference type="Rhea" id="RHEA:43744"/>
        <dbReference type="Rhea" id="RHEA-COMP:10625"/>
        <dbReference type="Rhea" id="RHEA-COMP:10670"/>
        <dbReference type="ChEBI" id="CHEBI:15378"/>
        <dbReference type="ChEBI" id="CHEBI:30616"/>
        <dbReference type="ChEBI" id="CHEBI:32551"/>
        <dbReference type="ChEBI" id="CHEBI:33019"/>
        <dbReference type="ChEBI" id="CHEBI:82748"/>
        <dbReference type="ChEBI" id="CHEBI:83665"/>
        <dbReference type="ChEBI" id="CHEBI:456215"/>
        <dbReference type="EC" id="6.3.4.19"/>
    </reaction>
</comment>
<evidence type="ECO:0000256" key="2">
    <source>
        <dbReference type="ARBA" id="ARBA00022490"/>
    </source>
</evidence>
<dbReference type="InterPro" id="IPR014729">
    <property type="entry name" value="Rossmann-like_a/b/a_fold"/>
</dbReference>
<dbReference type="InterPro" id="IPR012795">
    <property type="entry name" value="tRNA_Ile_lys_synt_N"/>
</dbReference>
<dbReference type="Gene3D" id="3.40.50.620">
    <property type="entry name" value="HUPs"/>
    <property type="match status" value="1"/>
</dbReference>
<dbReference type="EC" id="6.3.4.19" evidence="1"/>
<dbReference type="GO" id="GO:0032267">
    <property type="term" value="F:tRNA(Ile)-lysidine synthase activity"/>
    <property type="evidence" value="ECO:0007669"/>
    <property type="project" value="UniProtKB-EC"/>
</dbReference>
<dbReference type="CDD" id="cd01992">
    <property type="entry name" value="TilS_N"/>
    <property type="match status" value="1"/>
</dbReference>
<accession>A0A6J7SE08</accession>
<sequence length="349" mass="36663">MVDEQSARHWATTQTLAVRSAVAESLNDLAPGEVIIVACSGGPDSLALAAASAFVGQQRGLTVVGIIVDHQLQMGSAEVAEAASSICIALGLDPVVIAQVEVTGDGGPEAAARSARHEALDAMAVRYQAKAILLGHTREDQAETVLLRLARGSGTRSISAMQPVAGLLRRPLLGLERSVVHASASDVCRVLGVDPWQDPHNGDAKFARVRVRAAMATLEEALGAGFIAGLARTAELAGEDASALEQWSDVSFETLVTFEDRELWAEADQLALLPRAIRSRIIRRMCLDLGAASDAISLAHVQAVDVLITQWHGQGAVSLPARVNARRDYGRLILTASVSPTTAGDPLAT</sequence>
<proteinExistence type="inferred from homology"/>
<dbReference type="SUPFAM" id="SSF52402">
    <property type="entry name" value="Adenine nucleotide alpha hydrolases-like"/>
    <property type="match status" value="1"/>
</dbReference>
<evidence type="ECO:0000259" key="9">
    <source>
        <dbReference type="Pfam" id="PF09179"/>
    </source>
</evidence>
<evidence type="ECO:0000256" key="6">
    <source>
        <dbReference type="ARBA" id="ARBA00022840"/>
    </source>
</evidence>
<dbReference type="GO" id="GO:0008033">
    <property type="term" value="P:tRNA processing"/>
    <property type="evidence" value="ECO:0007669"/>
    <property type="project" value="UniProtKB-KW"/>
</dbReference>
<feature type="domain" description="tRNA(Ile)-lysidine/2-thiocytidine synthase N-terminal" evidence="8">
    <location>
        <begin position="35"/>
        <end position="213"/>
    </location>
</feature>
<evidence type="ECO:0000256" key="7">
    <source>
        <dbReference type="ARBA" id="ARBA00048539"/>
    </source>
</evidence>
<dbReference type="GO" id="GO:0005524">
    <property type="term" value="F:ATP binding"/>
    <property type="evidence" value="ECO:0007669"/>
    <property type="project" value="UniProtKB-KW"/>
</dbReference>
<evidence type="ECO:0000256" key="1">
    <source>
        <dbReference type="ARBA" id="ARBA00013267"/>
    </source>
</evidence>
<dbReference type="AlphaFoldDB" id="A0A6J7SE08"/>
<dbReference type="Pfam" id="PF09179">
    <property type="entry name" value="TilS"/>
    <property type="match status" value="1"/>
</dbReference>
<dbReference type="InterPro" id="IPR012094">
    <property type="entry name" value="tRNA_Ile_lys_synt"/>
</dbReference>
<dbReference type="GO" id="GO:0005737">
    <property type="term" value="C:cytoplasm"/>
    <property type="evidence" value="ECO:0007669"/>
    <property type="project" value="InterPro"/>
</dbReference>